<evidence type="ECO:0000313" key="4">
    <source>
        <dbReference type="EMBL" id="KAF8821970.1"/>
    </source>
</evidence>
<feature type="domain" description="RRM" evidence="3">
    <location>
        <begin position="134"/>
        <end position="215"/>
    </location>
</feature>
<organism evidence="4 5">
    <name type="scientific">Cardiosporidium cionae</name>
    <dbReference type="NCBI Taxonomy" id="476202"/>
    <lineage>
        <taxon>Eukaryota</taxon>
        <taxon>Sar</taxon>
        <taxon>Alveolata</taxon>
        <taxon>Apicomplexa</taxon>
        <taxon>Aconoidasida</taxon>
        <taxon>Nephromycida</taxon>
        <taxon>Cardiosporidium</taxon>
    </lineage>
</organism>
<dbReference type="CDD" id="cd00590">
    <property type="entry name" value="RRM_SF"/>
    <property type="match status" value="1"/>
</dbReference>
<dbReference type="InterPro" id="IPR000504">
    <property type="entry name" value="RRM_dom"/>
</dbReference>
<dbReference type="InterPro" id="IPR012677">
    <property type="entry name" value="Nucleotide-bd_a/b_plait_sf"/>
</dbReference>
<accession>A0ABQ7JDI4</accession>
<dbReference type="InterPro" id="IPR035979">
    <property type="entry name" value="RBD_domain_sf"/>
</dbReference>
<proteinExistence type="predicted"/>
<keyword evidence="1" id="KW-0694">RNA-binding</keyword>
<dbReference type="Proteomes" id="UP000823046">
    <property type="component" value="Unassembled WGS sequence"/>
</dbReference>
<feature type="region of interest" description="Disordered" evidence="2">
    <location>
        <begin position="535"/>
        <end position="554"/>
    </location>
</feature>
<dbReference type="SUPFAM" id="SSF54928">
    <property type="entry name" value="RNA-binding domain, RBD"/>
    <property type="match status" value="1"/>
</dbReference>
<comment type="caution">
    <text evidence="4">The sequence shown here is derived from an EMBL/GenBank/DDBJ whole genome shotgun (WGS) entry which is preliminary data.</text>
</comment>
<dbReference type="EMBL" id="JADAQX010000102">
    <property type="protein sequence ID" value="KAF8821970.1"/>
    <property type="molecule type" value="Genomic_DNA"/>
</dbReference>
<dbReference type="PROSITE" id="PS50102">
    <property type="entry name" value="RRM"/>
    <property type="match status" value="1"/>
</dbReference>
<keyword evidence="5" id="KW-1185">Reference proteome</keyword>
<feature type="compositionally biased region" description="Polar residues" evidence="2">
    <location>
        <begin position="545"/>
        <end position="554"/>
    </location>
</feature>
<evidence type="ECO:0000313" key="5">
    <source>
        <dbReference type="Proteomes" id="UP000823046"/>
    </source>
</evidence>
<dbReference type="Pfam" id="PF00076">
    <property type="entry name" value="RRM_1"/>
    <property type="match status" value="1"/>
</dbReference>
<protein>
    <recommendedName>
        <fullName evidence="3">RRM domain-containing protein</fullName>
    </recommendedName>
</protein>
<name>A0ABQ7JDI4_9APIC</name>
<evidence type="ECO:0000259" key="3">
    <source>
        <dbReference type="PROSITE" id="PS50102"/>
    </source>
</evidence>
<sequence length="554" mass="62249">MLYSNQHADSAEELSADFDLYDGILPSVLAVNTSATFDCHDTELKPELLEKFSLERAELDALSTTIHTPEESLDTNESTCFTVDLNTTDTKKWKFRPLRHSHKPLTFIRNDVLLFLGIPPILLPREDELVLPSTTIVIRNIGWWVNDVELRKEAMESGYVRALKIFDRDFDGRSMGVALIEYMKPEDAERSLRNLNRSKLETLGNRPISGEMVPEELYESLNRNPIHWSLGGPISIQQMEELYEIAAIPDTMGKKAIKGNSAHTASDCRSPGGDASATSRCPSIAQPHPQFPWFNPAFLNEEHWKKKRKRSRQANVSMLDDINHQVRSHSHKKKKKKMKRYKERKKFVNSIEADQVTSEVDSFAHAPAPLPSPSARFHGAAVNAPHVRQFVRYPMAGIPRRVWPARGDPPPYTSFSSKGALIDPSLSVTTGSGIQMSGQLPVPAYARISRPAPQGSYPEHYASHMSNSGYLPGYFGYPPRECVDRNEDVMGFSGYLENSAGWDGYCDAAYLQAPTAPREEWRDSTYFTAQHGIRTAQGPNEFHGNRSSSSLGHY</sequence>
<dbReference type="Gene3D" id="3.30.70.330">
    <property type="match status" value="1"/>
</dbReference>
<dbReference type="SMART" id="SM00360">
    <property type="entry name" value="RRM"/>
    <property type="match status" value="1"/>
</dbReference>
<evidence type="ECO:0000256" key="1">
    <source>
        <dbReference type="PROSITE-ProRule" id="PRU00176"/>
    </source>
</evidence>
<reference evidence="4 5" key="1">
    <citation type="journal article" date="2020" name="bioRxiv">
        <title>Metabolic contributions of an alphaproteobacterial endosymbiont in the apicomplexan Cardiosporidium cionae.</title>
        <authorList>
            <person name="Hunter E.S."/>
            <person name="Paight C.J."/>
            <person name="Lane C.E."/>
        </authorList>
    </citation>
    <scope>NUCLEOTIDE SEQUENCE [LARGE SCALE GENOMIC DNA]</scope>
    <source>
        <strain evidence="4">ESH_2018</strain>
    </source>
</reference>
<evidence type="ECO:0000256" key="2">
    <source>
        <dbReference type="SAM" id="MobiDB-lite"/>
    </source>
</evidence>
<gene>
    <name evidence="4" type="ORF">IE077_001275</name>
</gene>